<evidence type="ECO:0000256" key="7">
    <source>
        <dbReference type="ARBA" id="ARBA00023136"/>
    </source>
</evidence>
<evidence type="ECO:0000256" key="6">
    <source>
        <dbReference type="ARBA" id="ARBA00022989"/>
    </source>
</evidence>
<dbReference type="Gene3D" id="1.20.1250.20">
    <property type="entry name" value="MFS general substrate transporter like domains"/>
    <property type="match status" value="1"/>
</dbReference>
<feature type="transmembrane region" description="Helical" evidence="10">
    <location>
        <begin position="218"/>
        <end position="239"/>
    </location>
</feature>
<dbReference type="Pfam" id="PF00083">
    <property type="entry name" value="Sugar_tr"/>
    <property type="match status" value="1"/>
</dbReference>
<feature type="transmembrane region" description="Helical" evidence="10">
    <location>
        <begin position="100"/>
        <end position="117"/>
    </location>
</feature>
<dbReference type="STRING" id="400682.A0A1X7TZG2"/>
<dbReference type="Proteomes" id="UP000007879">
    <property type="component" value="Unassembled WGS sequence"/>
</dbReference>
<dbReference type="OrthoDB" id="4540492at2759"/>
<evidence type="ECO:0000256" key="8">
    <source>
        <dbReference type="RuleBase" id="RU003346"/>
    </source>
</evidence>
<dbReference type="InterPro" id="IPR050549">
    <property type="entry name" value="MFS_Trehalose_Transporter"/>
</dbReference>
<feature type="domain" description="Major facilitator superfamily (MFS) profile" evidence="11">
    <location>
        <begin position="57"/>
        <end position="487"/>
    </location>
</feature>
<feature type="transmembrane region" description="Helical" evidence="10">
    <location>
        <begin position="300"/>
        <end position="327"/>
    </location>
</feature>
<dbReference type="PROSITE" id="PS00217">
    <property type="entry name" value="SUGAR_TRANSPORT_2"/>
    <property type="match status" value="1"/>
</dbReference>
<dbReference type="PANTHER" id="PTHR48021">
    <property type="match status" value="1"/>
</dbReference>
<dbReference type="AlphaFoldDB" id="A0A1X7TZG2"/>
<feature type="transmembrane region" description="Helical" evidence="10">
    <location>
        <begin position="51"/>
        <end position="73"/>
    </location>
</feature>
<feature type="transmembrane region" description="Helical" evidence="10">
    <location>
        <begin position="465"/>
        <end position="483"/>
    </location>
</feature>
<evidence type="ECO:0000256" key="1">
    <source>
        <dbReference type="ARBA" id="ARBA00004651"/>
    </source>
</evidence>
<dbReference type="InterPro" id="IPR003663">
    <property type="entry name" value="Sugar/inositol_transpt"/>
</dbReference>
<sequence>MDLAKKLQQSEKSLTSTQLEASPLQEPTNYNTSSLSFSKKLTSLVKGPERLWSTTLLAMTAALLTVVGGYTIAYPSSSLEDLQNITDGRAIKNGSTFEDVYGAITPIGALFGGIVAGSSADVLGRRPTIIITLLPYFVGWTMLGISWYIKNVLAFKVILLAGRFISGFGLGWAVLIGPVYIGEISLPSLRGLYSSFPQLFLNIGIMMSYLLGATGLKYHYLAFIASGFTLVISLAIVWVPETPRFLIAKDNVTRALKTLRFLRGHNVDPKEELIEIEEAITMQEKLSCLEVLKELPKRSVYLPFMLVMLLMFFQQFSGINALVFYSAPILQRAGFGSNSAFLALMTVGITSLLATFLNTLIIDLFGRKLLLMTSATLMALSSYGLGLVMQDTALKSVAIVSVIVFQAGFCIGYGATPWIMLPELIPLRVRGLLGGVTAAFNWGCASLITGFYFVVSNKIGADIAWWIFAGINGLSVAFVAFFLPETKGKKLEMTEKLFTNNYKFCT</sequence>
<dbReference type="InterPro" id="IPR005828">
    <property type="entry name" value="MFS_sugar_transport-like"/>
</dbReference>
<protein>
    <recommendedName>
        <fullName evidence="11">Major facilitator superfamily (MFS) profile domain-containing protein</fullName>
    </recommendedName>
</protein>
<feature type="transmembrane region" description="Helical" evidence="10">
    <location>
        <begin position="432"/>
        <end position="453"/>
    </location>
</feature>
<reference evidence="12" key="2">
    <citation type="submission" date="2017-05" db="UniProtKB">
        <authorList>
            <consortium name="EnsemblMetazoa"/>
        </authorList>
    </citation>
    <scope>IDENTIFICATION</scope>
</reference>
<keyword evidence="6 10" id="KW-1133">Transmembrane helix</keyword>
<feature type="transmembrane region" description="Helical" evidence="10">
    <location>
        <begin position="396"/>
        <end position="420"/>
    </location>
</feature>
<dbReference type="OMA" id="TVIPIYM"/>
<evidence type="ECO:0000256" key="3">
    <source>
        <dbReference type="ARBA" id="ARBA00022475"/>
    </source>
</evidence>
<keyword evidence="5 10" id="KW-0812">Transmembrane</keyword>
<evidence type="ECO:0000256" key="4">
    <source>
        <dbReference type="ARBA" id="ARBA00022597"/>
    </source>
</evidence>
<keyword evidence="2 8" id="KW-0813">Transport</keyword>
<dbReference type="InParanoid" id="A0A1X7TZG2"/>
<dbReference type="NCBIfam" id="TIGR00879">
    <property type="entry name" value="SP"/>
    <property type="match status" value="1"/>
</dbReference>
<gene>
    <name evidence="12" type="primary">100635705</name>
</gene>
<feature type="transmembrane region" description="Helical" evidence="10">
    <location>
        <begin position="339"/>
        <end position="362"/>
    </location>
</feature>
<name>A0A1X7TZG2_AMPQE</name>
<dbReference type="GO" id="GO:0022857">
    <property type="term" value="F:transmembrane transporter activity"/>
    <property type="evidence" value="ECO:0007669"/>
    <property type="project" value="InterPro"/>
</dbReference>
<dbReference type="EnsemblMetazoa" id="Aqu2.1.20812_001">
    <property type="protein sequence ID" value="Aqu2.1.20812_001"/>
    <property type="gene ID" value="Aqu2.1.20812"/>
</dbReference>
<feature type="transmembrane region" description="Helical" evidence="10">
    <location>
        <begin position="129"/>
        <end position="149"/>
    </location>
</feature>
<feature type="transmembrane region" description="Helical" evidence="10">
    <location>
        <begin position="369"/>
        <end position="390"/>
    </location>
</feature>
<feature type="compositionally biased region" description="Polar residues" evidence="9">
    <location>
        <begin position="10"/>
        <end position="31"/>
    </location>
</feature>
<keyword evidence="13" id="KW-1185">Reference proteome</keyword>
<comment type="subcellular location">
    <subcellularLocation>
        <location evidence="1">Cell membrane</location>
        <topology evidence="1">Multi-pass membrane protein</topology>
    </subcellularLocation>
</comment>
<comment type="similarity">
    <text evidence="8">Belongs to the major facilitator superfamily. Sugar transporter (TC 2.A.1.1) family.</text>
</comment>
<dbReference type="FunFam" id="1.20.1250.20:FF:000218">
    <property type="entry name" value="facilitated trehalose transporter Tret1"/>
    <property type="match status" value="1"/>
</dbReference>
<proteinExistence type="inferred from homology"/>
<dbReference type="InterPro" id="IPR020846">
    <property type="entry name" value="MFS_dom"/>
</dbReference>
<dbReference type="InterPro" id="IPR036259">
    <property type="entry name" value="MFS_trans_sf"/>
</dbReference>
<dbReference type="KEGG" id="aqu:100635705"/>
<feature type="transmembrane region" description="Helical" evidence="10">
    <location>
        <begin position="155"/>
        <end position="180"/>
    </location>
</feature>
<keyword evidence="4" id="KW-0762">Sugar transport</keyword>
<dbReference type="PROSITE" id="PS50850">
    <property type="entry name" value="MFS"/>
    <property type="match status" value="1"/>
</dbReference>
<reference evidence="13" key="1">
    <citation type="journal article" date="2010" name="Nature">
        <title>The Amphimedon queenslandica genome and the evolution of animal complexity.</title>
        <authorList>
            <person name="Srivastava M."/>
            <person name="Simakov O."/>
            <person name="Chapman J."/>
            <person name="Fahey B."/>
            <person name="Gauthier M.E."/>
            <person name="Mitros T."/>
            <person name="Richards G.S."/>
            <person name="Conaco C."/>
            <person name="Dacre M."/>
            <person name="Hellsten U."/>
            <person name="Larroux C."/>
            <person name="Putnam N.H."/>
            <person name="Stanke M."/>
            <person name="Adamska M."/>
            <person name="Darling A."/>
            <person name="Degnan S.M."/>
            <person name="Oakley T.H."/>
            <person name="Plachetzki D.C."/>
            <person name="Zhai Y."/>
            <person name="Adamski M."/>
            <person name="Calcino A."/>
            <person name="Cummins S.F."/>
            <person name="Goodstein D.M."/>
            <person name="Harris C."/>
            <person name="Jackson D.J."/>
            <person name="Leys S.P."/>
            <person name="Shu S."/>
            <person name="Woodcroft B.J."/>
            <person name="Vervoort M."/>
            <person name="Kosik K.S."/>
            <person name="Manning G."/>
            <person name="Degnan B.M."/>
            <person name="Rokhsar D.S."/>
        </authorList>
    </citation>
    <scope>NUCLEOTIDE SEQUENCE [LARGE SCALE GENOMIC DNA]</scope>
</reference>
<evidence type="ECO:0000256" key="9">
    <source>
        <dbReference type="SAM" id="MobiDB-lite"/>
    </source>
</evidence>
<dbReference type="EnsemblMetazoa" id="XM_011408119.2">
    <property type="protein sequence ID" value="XP_011406421.1"/>
    <property type="gene ID" value="LOC100635705"/>
</dbReference>
<feature type="region of interest" description="Disordered" evidence="9">
    <location>
        <begin position="1"/>
        <end position="32"/>
    </location>
</feature>
<dbReference type="GO" id="GO:0005886">
    <property type="term" value="C:plasma membrane"/>
    <property type="evidence" value="ECO:0007669"/>
    <property type="project" value="UniProtKB-SubCell"/>
</dbReference>
<dbReference type="SUPFAM" id="SSF103473">
    <property type="entry name" value="MFS general substrate transporter"/>
    <property type="match status" value="1"/>
</dbReference>
<evidence type="ECO:0000256" key="10">
    <source>
        <dbReference type="SAM" id="Phobius"/>
    </source>
</evidence>
<evidence type="ECO:0000256" key="5">
    <source>
        <dbReference type="ARBA" id="ARBA00022692"/>
    </source>
</evidence>
<evidence type="ECO:0000313" key="12">
    <source>
        <dbReference type="EnsemblMetazoa" id="Aqu2.1.20812_001"/>
    </source>
</evidence>
<dbReference type="InterPro" id="IPR005829">
    <property type="entry name" value="Sugar_transporter_CS"/>
</dbReference>
<keyword evidence="3" id="KW-1003">Cell membrane</keyword>
<keyword evidence="7 10" id="KW-0472">Membrane</keyword>
<feature type="transmembrane region" description="Helical" evidence="10">
    <location>
        <begin position="192"/>
        <end position="212"/>
    </location>
</feature>
<evidence type="ECO:0000256" key="2">
    <source>
        <dbReference type="ARBA" id="ARBA00022448"/>
    </source>
</evidence>
<evidence type="ECO:0000313" key="13">
    <source>
        <dbReference type="Proteomes" id="UP000007879"/>
    </source>
</evidence>
<accession>A0A1X7TZG2</accession>
<dbReference type="PANTHER" id="PTHR48021:SF1">
    <property type="entry name" value="GH07001P-RELATED"/>
    <property type="match status" value="1"/>
</dbReference>
<dbReference type="PRINTS" id="PR00171">
    <property type="entry name" value="SUGRTRNSPORT"/>
</dbReference>
<organism evidence="12">
    <name type="scientific">Amphimedon queenslandica</name>
    <name type="common">Sponge</name>
    <dbReference type="NCBI Taxonomy" id="400682"/>
    <lineage>
        <taxon>Eukaryota</taxon>
        <taxon>Metazoa</taxon>
        <taxon>Porifera</taxon>
        <taxon>Demospongiae</taxon>
        <taxon>Heteroscleromorpha</taxon>
        <taxon>Haplosclerida</taxon>
        <taxon>Niphatidae</taxon>
        <taxon>Amphimedon</taxon>
    </lineage>
</organism>
<evidence type="ECO:0000259" key="11">
    <source>
        <dbReference type="PROSITE" id="PS50850"/>
    </source>
</evidence>
<dbReference type="eggNOG" id="KOG0254">
    <property type="taxonomic scope" value="Eukaryota"/>
</dbReference>